<dbReference type="AlphaFoldDB" id="E4RQY5"/>
<dbReference type="GO" id="GO:0034338">
    <property type="term" value="F:short-chain carboxylesterase activity"/>
    <property type="evidence" value="ECO:0007669"/>
    <property type="project" value="TreeGrafter"/>
</dbReference>
<dbReference type="ESTHER" id="leab4-e4rqy5">
    <property type="family name" value="abh_upf0017"/>
</dbReference>
<dbReference type="STRING" id="649349.Lbys_2766"/>
<evidence type="ECO:0000256" key="1">
    <source>
        <dbReference type="ARBA" id="ARBA00010884"/>
    </source>
</evidence>
<organism evidence="4 5">
    <name type="scientific">Leadbetterella byssophila (strain DSM 17132 / JCM 16389 / KACC 11308 / NBRC 106382 / 4M15)</name>
    <dbReference type="NCBI Taxonomy" id="649349"/>
    <lineage>
        <taxon>Bacteria</taxon>
        <taxon>Pseudomonadati</taxon>
        <taxon>Bacteroidota</taxon>
        <taxon>Cytophagia</taxon>
        <taxon>Cytophagales</taxon>
        <taxon>Leadbetterellaceae</taxon>
        <taxon>Leadbetterella</taxon>
    </lineage>
</organism>
<dbReference type="eggNOG" id="COG0429">
    <property type="taxonomic scope" value="Bacteria"/>
</dbReference>
<keyword evidence="4" id="KW-0378">Hydrolase</keyword>
<sequence length="316" mass="36353">MQNLVKIRPPFLQWGGHLQSIYPSLFRAVPIVYERERLELEDGDFLDLDWHKVGSKKLIIVTHGLEGDSTRPYVTALIKLFSQQGIDGLGWNCRSCSGEINRLPRFYHHGDAEDLRTVVEHAIRLGYDSIFLSGCSMGGSLTLRLLGEHPERLPKEVMGAFVGSVPLDIYSSVRELDRPYKRFYMNRFLRKLKAKLMIKEQMFPGNELVSCRDFVHIKNFVDFDGRYTAPIHGYRSAFDFYEKASTKPLLHRVQVPTMIVQSLNDPFLGPECYEPSDNPLIQFILTKNGGHVGFMVQGQEYTWTEKKALEFFQSLL</sequence>
<evidence type="ECO:0000313" key="4">
    <source>
        <dbReference type="EMBL" id="ADQ18428.1"/>
    </source>
</evidence>
<protein>
    <submittedName>
        <fullName evidence="4">Alpha/beta hydrolase fold protein</fullName>
    </submittedName>
</protein>
<evidence type="ECO:0000259" key="3">
    <source>
        <dbReference type="Pfam" id="PF00561"/>
    </source>
</evidence>
<reference evidence="4 5" key="2">
    <citation type="journal article" date="2011" name="Stand. Genomic Sci.">
        <title>Complete genome sequence of Leadbetterella byssophila type strain (4M15).</title>
        <authorList>
            <person name="Abt B."/>
            <person name="Teshima H."/>
            <person name="Lucas S."/>
            <person name="Lapidus A."/>
            <person name="Del Rio T.G."/>
            <person name="Nolan M."/>
            <person name="Tice H."/>
            <person name="Cheng J.F."/>
            <person name="Pitluck S."/>
            <person name="Liolios K."/>
            <person name="Pagani I."/>
            <person name="Ivanova N."/>
            <person name="Mavromatis K."/>
            <person name="Pati A."/>
            <person name="Tapia R."/>
            <person name="Han C."/>
            <person name="Goodwin L."/>
            <person name="Chen A."/>
            <person name="Palaniappan K."/>
            <person name="Land M."/>
            <person name="Hauser L."/>
            <person name="Chang Y.J."/>
            <person name="Jeffries C.D."/>
            <person name="Rohde M."/>
            <person name="Goker M."/>
            <person name="Tindall B.J."/>
            <person name="Detter J.C."/>
            <person name="Woyke T."/>
            <person name="Bristow J."/>
            <person name="Eisen J.A."/>
            <person name="Markowitz V."/>
            <person name="Hugenholtz P."/>
            <person name="Klenk H.P."/>
            <person name="Kyrpides N.C."/>
        </authorList>
    </citation>
    <scope>NUCLEOTIDE SEQUENCE [LARGE SCALE GENOMIC DNA]</scope>
    <source>
        <strain evidence="5">DSM 17132 / JCM 16389 / KACC 11308 / NBRC 106382 / 4M15</strain>
    </source>
</reference>
<dbReference type="PANTHER" id="PTHR10794:SF94">
    <property type="entry name" value="ESTERASE YHET-RELATED"/>
    <property type="match status" value="1"/>
</dbReference>
<dbReference type="InterPro" id="IPR000073">
    <property type="entry name" value="AB_hydrolase_1"/>
</dbReference>
<dbReference type="SUPFAM" id="SSF53474">
    <property type="entry name" value="alpha/beta-Hydrolases"/>
    <property type="match status" value="1"/>
</dbReference>
<dbReference type="InterPro" id="IPR012020">
    <property type="entry name" value="ABHD4"/>
</dbReference>
<proteinExistence type="inferred from homology"/>
<dbReference type="OrthoDB" id="332676at2"/>
<dbReference type="InterPro" id="IPR050960">
    <property type="entry name" value="AB_hydrolase_4_sf"/>
</dbReference>
<dbReference type="GO" id="GO:0047372">
    <property type="term" value="F:monoacylglycerol lipase activity"/>
    <property type="evidence" value="ECO:0007669"/>
    <property type="project" value="TreeGrafter"/>
</dbReference>
<gene>
    <name evidence="4" type="ordered locus">Lbys_2766</name>
</gene>
<dbReference type="HOGENOM" id="CLU_032487_0_0_10"/>
<dbReference type="EMBL" id="CP002305">
    <property type="protein sequence ID" value="ADQ18428.1"/>
    <property type="molecule type" value="Genomic_DNA"/>
</dbReference>
<feature type="active site" description="Charge relay system" evidence="2">
    <location>
        <position position="291"/>
    </location>
</feature>
<accession>E4RQY5</accession>
<dbReference type="KEGG" id="lby:Lbys_2766"/>
<dbReference type="InterPro" id="IPR029058">
    <property type="entry name" value="AB_hydrolase_fold"/>
</dbReference>
<evidence type="ECO:0000313" key="5">
    <source>
        <dbReference type="Proteomes" id="UP000007435"/>
    </source>
</evidence>
<comment type="similarity">
    <text evidence="1">Belongs to the AB hydrolase superfamily. AB hydrolase 4 family.</text>
</comment>
<dbReference type="PIRSF" id="PIRSF005211">
    <property type="entry name" value="Ab_hydro_YheT"/>
    <property type="match status" value="1"/>
</dbReference>
<reference key="1">
    <citation type="submission" date="2010-11" db="EMBL/GenBank/DDBJ databases">
        <title>The complete genome of Leadbetterella byssophila DSM 17132.</title>
        <authorList>
            <consortium name="US DOE Joint Genome Institute (JGI-PGF)"/>
            <person name="Lucas S."/>
            <person name="Copeland A."/>
            <person name="Lapidus A."/>
            <person name="Glavina del Rio T."/>
            <person name="Dalin E."/>
            <person name="Tice H."/>
            <person name="Bruce D."/>
            <person name="Goodwin L."/>
            <person name="Pitluck S."/>
            <person name="Kyrpides N."/>
            <person name="Mavromatis K."/>
            <person name="Ivanova N."/>
            <person name="Teshima H."/>
            <person name="Brettin T."/>
            <person name="Detter J.C."/>
            <person name="Han C."/>
            <person name="Tapia R."/>
            <person name="Land M."/>
            <person name="Hauser L."/>
            <person name="Markowitz V."/>
            <person name="Cheng J.-F."/>
            <person name="Hugenholtz P."/>
            <person name="Woyke T."/>
            <person name="Wu D."/>
            <person name="Tindall B."/>
            <person name="Pomrenke H.G."/>
            <person name="Brambilla E."/>
            <person name="Klenk H.-P."/>
            <person name="Eisen J.A."/>
        </authorList>
    </citation>
    <scope>NUCLEOTIDE SEQUENCE [LARGE SCALE GENOMIC DNA]</scope>
    <source>
        <strain>DSM 17132</strain>
    </source>
</reference>
<dbReference type="RefSeq" id="WP_013409460.1">
    <property type="nucleotide sequence ID" value="NC_014655.1"/>
</dbReference>
<dbReference type="PANTHER" id="PTHR10794">
    <property type="entry name" value="ABHYDROLASE DOMAIN-CONTAINING PROTEIN"/>
    <property type="match status" value="1"/>
</dbReference>
<feature type="active site" description="Charge relay system" evidence="2">
    <location>
        <position position="136"/>
    </location>
</feature>
<dbReference type="Proteomes" id="UP000007435">
    <property type="component" value="Chromosome"/>
</dbReference>
<dbReference type="Gene3D" id="3.40.50.1820">
    <property type="entry name" value="alpha/beta hydrolase"/>
    <property type="match status" value="1"/>
</dbReference>
<name>E4RQY5_LEAB4</name>
<dbReference type="Pfam" id="PF00561">
    <property type="entry name" value="Abhydrolase_1"/>
    <property type="match status" value="1"/>
</dbReference>
<keyword evidence="5" id="KW-1185">Reference proteome</keyword>
<feature type="domain" description="AB hydrolase-1" evidence="3">
    <location>
        <begin position="58"/>
        <end position="295"/>
    </location>
</feature>
<feature type="active site" description="Charge relay system" evidence="2">
    <location>
        <position position="265"/>
    </location>
</feature>
<evidence type="ECO:0000256" key="2">
    <source>
        <dbReference type="PIRSR" id="PIRSR005211-1"/>
    </source>
</evidence>